<sequence length="104" mass="11936">MSTIKRNYGIYCEDNESDLSSKNKTLSKKLKTQKTQKSQPKFSTNTRILVISDDENNLPSLKTKSNNSKPKIIDISDSDEDELPSLETVLKNITKFAEYKNKQY</sequence>
<keyword evidence="3" id="KW-1185">Reference proteome</keyword>
<comment type="caution">
    <text evidence="2">The sequence shown here is derived from an EMBL/GenBank/DDBJ whole genome shotgun (WGS) entry which is preliminary data.</text>
</comment>
<dbReference type="Proteomes" id="UP000266673">
    <property type="component" value="Unassembled WGS sequence"/>
</dbReference>
<feature type="compositionally biased region" description="Basic residues" evidence="1">
    <location>
        <begin position="25"/>
        <end position="34"/>
    </location>
</feature>
<dbReference type="AlphaFoldDB" id="A0A397UIR7"/>
<evidence type="ECO:0000313" key="2">
    <source>
        <dbReference type="EMBL" id="RIB07036.1"/>
    </source>
</evidence>
<dbReference type="EMBL" id="QKWP01001723">
    <property type="protein sequence ID" value="RIB07036.1"/>
    <property type="molecule type" value="Genomic_DNA"/>
</dbReference>
<protein>
    <submittedName>
        <fullName evidence="2">Uncharacterized protein</fullName>
    </submittedName>
</protein>
<evidence type="ECO:0000256" key="1">
    <source>
        <dbReference type="SAM" id="MobiDB-lite"/>
    </source>
</evidence>
<evidence type="ECO:0000313" key="3">
    <source>
        <dbReference type="Proteomes" id="UP000266673"/>
    </source>
</evidence>
<gene>
    <name evidence="2" type="ORF">C2G38_2046335</name>
</gene>
<feature type="region of interest" description="Disordered" evidence="1">
    <location>
        <begin position="15"/>
        <end position="47"/>
    </location>
</feature>
<proteinExistence type="predicted"/>
<organism evidence="2 3">
    <name type="scientific">Gigaspora rosea</name>
    <dbReference type="NCBI Taxonomy" id="44941"/>
    <lineage>
        <taxon>Eukaryota</taxon>
        <taxon>Fungi</taxon>
        <taxon>Fungi incertae sedis</taxon>
        <taxon>Mucoromycota</taxon>
        <taxon>Glomeromycotina</taxon>
        <taxon>Glomeromycetes</taxon>
        <taxon>Diversisporales</taxon>
        <taxon>Gigasporaceae</taxon>
        <taxon>Gigaspora</taxon>
    </lineage>
</organism>
<accession>A0A397UIR7</accession>
<name>A0A397UIR7_9GLOM</name>
<reference evidence="2 3" key="1">
    <citation type="submission" date="2018-06" db="EMBL/GenBank/DDBJ databases">
        <title>Comparative genomics reveals the genomic features of Rhizophagus irregularis, R. cerebriforme, R. diaphanum and Gigaspora rosea, and their symbiotic lifestyle signature.</title>
        <authorList>
            <person name="Morin E."/>
            <person name="San Clemente H."/>
            <person name="Chen E.C.H."/>
            <person name="De La Providencia I."/>
            <person name="Hainaut M."/>
            <person name="Kuo A."/>
            <person name="Kohler A."/>
            <person name="Murat C."/>
            <person name="Tang N."/>
            <person name="Roy S."/>
            <person name="Loubradou J."/>
            <person name="Henrissat B."/>
            <person name="Grigoriev I.V."/>
            <person name="Corradi N."/>
            <person name="Roux C."/>
            <person name="Martin F.M."/>
        </authorList>
    </citation>
    <scope>NUCLEOTIDE SEQUENCE [LARGE SCALE GENOMIC DNA]</scope>
    <source>
        <strain evidence="2 3">DAOM 194757</strain>
    </source>
</reference>